<sequence length="57" mass="6034">MAPATTKVTLVTGTARGIGRTIALRLAEDGFDVAVNDVSGTPELYVLVKEIESKVRC</sequence>
<dbReference type="InterPro" id="IPR002347">
    <property type="entry name" value="SDR_fam"/>
</dbReference>
<accession>A0AAD4Q8V3</accession>
<comment type="caution">
    <text evidence="1">The sequence shown here is derived from an EMBL/GenBank/DDBJ whole genome shotgun (WGS) entry which is preliminary data.</text>
</comment>
<protein>
    <submittedName>
        <fullName evidence="1">Uncharacterized protein</fullName>
    </submittedName>
</protein>
<reference evidence="1" key="1">
    <citation type="submission" date="2022-01" db="EMBL/GenBank/DDBJ databases">
        <title>Comparative genomics reveals a dynamic genome evolution in the ectomycorrhizal milk-cap (Lactarius) mushrooms.</title>
        <authorList>
            <consortium name="DOE Joint Genome Institute"/>
            <person name="Lebreton A."/>
            <person name="Tang N."/>
            <person name="Kuo A."/>
            <person name="LaButti K."/>
            <person name="Drula E."/>
            <person name="Barry K."/>
            <person name="Clum A."/>
            <person name="Lipzen A."/>
            <person name="Mousain D."/>
            <person name="Ng V."/>
            <person name="Wang R."/>
            <person name="Wang X."/>
            <person name="Dai Y."/>
            <person name="Henrissat B."/>
            <person name="Grigoriev I.V."/>
            <person name="Guerin-Laguette A."/>
            <person name="Yu F."/>
            <person name="Martin F.M."/>
        </authorList>
    </citation>
    <scope>NUCLEOTIDE SEQUENCE</scope>
    <source>
        <strain evidence="1">QP</strain>
    </source>
</reference>
<dbReference type="SUPFAM" id="SSF51735">
    <property type="entry name" value="NAD(P)-binding Rossmann-fold domains"/>
    <property type="match status" value="1"/>
</dbReference>
<gene>
    <name evidence="1" type="ORF">EDB92DRAFT_1796662</name>
</gene>
<dbReference type="InterPro" id="IPR036291">
    <property type="entry name" value="NAD(P)-bd_dom_sf"/>
</dbReference>
<dbReference type="Pfam" id="PF00106">
    <property type="entry name" value="adh_short"/>
    <property type="match status" value="1"/>
</dbReference>
<proteinExistence type="predicted"/>
<dbReference type="AlphaFoldDB" id="A0AAD4Q8V3"/>
<evidence type="ECO:0000313" key="1">
    <source>
        <dbReference type="EMBL" id="KAH8993156.1"/>
    </source>
</evidence>
<dbReference type="Gene3D" id="3.40.50.720">
    <property type="entry name" value="NAD(P)-binding Rossmann-like Domain"/>
    <property type="match status" value="1"/>
</dbReference>
<evidence type="ECO:0000313" key="2">
    <source>
        <dbReference type="Proteomes" id="UP001201163"/>
    </source>
</evidence>
<dbReference type="Proteomes" id="UP001201163">
    <property type="component" value="Unassembled WGS sequence"/>
</dbReference>
<name>A0AAD4Q8V3_9AGAM</name>
<organism evidence="1 2">
    <name type="scientific">Lactarius akahatsu</name>
    <dbReference type="NCBI Taxonomy" id="416441"/>
    <lineage>
        <taxon>Eukaryota</taxon>
        <taxon>Fungi</taxon>
        <taxon>Dikarya</taxon>
        <taxon>Basidiomycota</taxon>
        <taxon>Agaricomycotina</taxon>
        <taxon>Agaricomycetes</taxon>
        <taxon>Russulales</taxon>
        <taxon>Russulaceae</taxon>
        <taxon>Lactarius</taxon>
    </lineage>
</organism>
<dbReference type="EMBL" id="JAKELL010000019">
    <property type="protein sequence ID" value="KAH8993156.1"/>
    <property type="molecule type" value="Genomic_DNA"/>
</dbReference>
<keyword evidence="2" id="KW-1185">Reference proteome</keyword>